<organism evidence="2 3">
    <name type="scientific">Caerostris extrusa</name>
    <name type="common">Bark spider</name>
    <name type="synonym">Caerostris bankana</name>
    <dbReference type="NCBI Taxonomy" id="172846"/>
    <lineage>
        <taxon>Eukaryota</taxon>
        <taxon>Metazoa</taxon>
        <taxon>Ecdysozoa</taxon>
        <taxon>Arthropoda</taxon>
        <taxon>Chelicerata</taxon>
        <taxon>Arachnida</taxon>
        <taxon>Araneae</taxon>
        <taxon>Araneomorphae</taxon>
        <taxon>Entelegynae</taxon>
        <taxon>Araneoidea</taxon>
        <taxon>Araneidae</taxon>
        <taxon>Caerostris</taxon>
    </lineage>
</organism>
<feature type="region of interest" description="Disordered" evidence="1">
    <location>
        <begin position="21"/>
        <end position="47"/>
    </location>
</feature>
<dbReference type="Proteomes" id="UP001054945">
    <property type="component" value="Unassembled WGS sequence"/>
</dbReference>
<dbReference type="EMBL" id="BPLR01015536">
    <property type="protein sequence ID" value="GIY76809.1"/>
    <property type="molecule type" value="Genomic_DNA"/>
</dbReference>
<gene>
    <name evidence="2" type="ORF">CEXT_96021</name>
</gene>
<sequence length="89" mass="10031">MVLVPPFERIINHAASCVSGGLSASAADNAPPLSTSRRNKEVIGHPPTTPNRHFNWMAEATNPVVFLLLLPEWCGWLRWDFLFQNSFFH</sequence>
<comment type="caution">
    <text evidence="2">The sequence shown here is derived from an EMBL/GenBank/DDBJ whole genome shotgun (WGS) entry which is preliminary data.</text>
</comment>
<reference evidence="2 3" key="1">
    <citation type="submission" date="2021-06" db="EMBL/GenBank/DDBJ databases">
        <title>Caerostris extrusa draft genome.</title>
        <authorList>
            <person name="Kono N."/>
            <person name="Arakawa K."/>
        </authorList>
    </citation>
    <scope>NUCLEOTIDE SEQUENCE [LARGE SCALE GENOMIC DNA]</scope>
</reference>
<dbReference type="AlphaFoldDB" id="A0AAV4W3N2"/>
<protein>
    <submittedName>
        <fullName evidence="2">Uncharacterized protein</fullName>
    </submittedName>
</protein>
<accession>A0AAV4W3N2</accession>
<evidence type="ECO:0000313" key="2">
    <source>
        <dbReference type="EMBL" id="GIY76809.1"/>
    </source>
</evidence>
<name>A0AAV4W3N2_CAEEX</name>
<evidence type="ECO:0000313" key="3">
    <source>
        <dbReference type="Proteomes" id="UP001054945"/>
    </source>
</evidence>
<evidence type="ECO:0000256" key="1">
    <source>
        <dbReference type="SAM" id="MobiDB-lite"/>
    </source>
</evidence>
<proteinExistence type="predicted"/>
<keyword evidence="3" id="KW-1185">Reference proteome</keyword>